<evidence type="ECO:0000259" key="1">
    <source>
        <dbReference type="Pfam" id="PF13456"/>
    </source>
</evidence>
<keyword evidence="3" id="KW-1185">Reference proteome</keyword>
<protein>
    <recommendedName>
        <fullName evidence="1">RNase H type-1 domain-containing protein</fullName>
    </recommendedName>
</protein>
<dbReference type="InterPro" id="IPR044730">
    <property type="entry name" value="RNase_H-like_dom_plant"/>
</dbReference>
<dbReference type="CDD" id="cd06222">
    <property type="entry name" value="RNase_H_like"/>
    <property type="match status" value="1"/>
</dbReference>
<dbReference type="GO" id="GO:0003676">
    <property type="term" value="F:nucleic acid binding"/>
    <property type="evidence" value="ECO:0007669"/>
    <property type="project" value="InterPro"/>
</dbReference>
<dbReference type="InterPro" id="IPR002156">
    <property type="entry name" value="RNaseH_domain"/>
</dbReference>
<organism evidence="2 3">
    <name type="scientific">Gossypium gossypioides</name>
    <name type="common">Mexican cotton</name>
    <name type="synonym">Selera gossypioides</name>
    <dbReference type="NCBI Taxonomy" id="34282"/>
    <lineage>
        <taxon>Eukaryota</taxon>
        <taxon>Viridiplantae</taxon>
        <taxon>Streptophyta</taxon>
        <taxon>Embryophyta</taxon>
        <taxon>Tracheophyta</taxon>
        <taxon>Spermatophyta</taxon>
        <taxon>Magnoliopsida</taxon>
        <taxon>eudicotyledons</taxon>
        <taxon>Gunneridae</taxon>
        <taxon>Pentapetalae</taxon>
        <taxon>rosids</taxon>
        <taxon>malvids</taxon>
        <taxon>Malvales</taxon>
        <taxon>Malvaceae</taxon>
        <taxon>Malvoideae</taxon>
        <taxon>Gossypium</taxon>
    </lineage>
</organism>
<sequence length="110" mass="12685">MACTVAMRLCLDLGLMRLVVEEDSFTMIKKVKLSEVDRFEISAYIKDIKKMSSEFLSCTFMHVQRSANTVMYQLTSEGLRLNLGFFGLNGVSDFTEELVEQDRRWVETPD</sequence>
<dbReference type="EMBL" id="JABEZY010000010">
    <property type="protein sequence ID" value="MBA0748221.1"/>
    <property type="molecule type" value="Genomic_DNA"/>
</dbReference>
<evidence type="ECO:0000313" key="3">
    <source>
        <dbReference type="Proteomes" id="UP000593579"/>
    </source>
</evidence>
<gene>
    <name evidence="2" type="ORF">Gogos_005068</name>
</gene>
<dbReference type="Pfam" id="PF13456">
    <property type="entry name" value="RVT_3"/>
    <property type="match status" value="1"/>
</dbReference>
<reference evidence="2 3" key="1">
    <citation type="journal article" date="2019" name="Genome Biol. Evol.">
        <title>Insights into the evolution of the New World diploid cottons (Gossypium, subgenus Houzingenia) based on genome sequencing.</title>
        <authorList>
            <person name="Grover C.E."/>
            <person name="Arick M.A. 2nd"/>
            <person name="Thrash A."/>
            <person name="Conover J.L."/>
            <person name="Sanders W.S."/>
            <person name="Peterson D.G."/>
            <person name="Frelichowski J.E."/>
            <person name="Scheffler J.A."/>
            <person name="Scheffler B.E."/>
            <person name="Wendel J.F."/>
        </authorList>
    </citation>
    <scope>NUCLEOTIDE SEQUENCE [LARGE SCALE GENOMIC DNA]</scope>
    <source>
        <strain evidence="2">5</strain>
        <tissue evidence="2">Leaf</tissue>
    </source>
</reference>
<dbReference type="InterPro" id="IPR036397">
    <property type="entry name" value="RNaseH_sf"/>
</dbReference>
<dbReference type="OrthoDB" id="988871at2759"/>
<dbReference type="GO" id="GO:0004523">
    <property type="term" value="F:RNA-DNA hybrid ribonuclease activity"/>
    <property type="evidence" value="ECO:0007669"/>
    <property type="project" value="InterPro"/>
</dbReference>
<comment type="caution">
    <text evidence="2">The sequence shown here is derived from an EMBL/GenBank/DDBJ whole genome shotgun (WGS) entry which is preliminary data.</text>
</comment>
<accession>A0A7J9CIE3</accession>
<proteinExistence type="predicted"/>
<dbReference type="AlphaFoldDB" id="A0A7J9CIE3"/>
<dbReference type="Proteomes" id="UP000593579">
    <property type="component" value="Unassembled WGS sequence"/>
</dbReference>
<dbReference type="Gene3D" id="3.30.420.10">
    <property type="entry name" value="Ribonuclease H-like superfamily/Ribonuclease H"/>
    <property type="match status" value="1"/>
</dbReference>
<evidence type="ECO:0000313" key="2">
    <source>
        <dbReference type="EMBL" id="MBA0748221.1"/>
    </source>
</evidence>
<feature type="domain" description="RNase H type-1" evidence="1">
    <location>
        <begin position="2"/>
        <end position="76"/>
    </location>
</feature>
<name>A0A7J9CIE3_GOSGO</name>